<comment type="function">
    <text evidence="6">Responsible for synthesis of pseudouridine from uracil.</text>
</comment>
<dbReference type="OrthoDB" id="9807829at2"/>
<dbReference type="SUPFAM" id="SSF55120">
    <property type="entry name" value="Pseudouridine synthase"/>
    <property type="match status" value="1"/>
</dbReference>
<dbReference type="InterPro" id="IPR006225">
    <property type="entry name" value="PsdUridine_synth_RluC/D"/>
</dbReference>
<gene>
    <name evidence="8" type="ORF">SAMN04488528_101515</name>
</gene>
<dbReference type="NCBIfam" id="TIGR00005">
    <property type="entry name" value="rluA_subfam"/>
    <property type="match status" value="1"/>
</dbReference>
<dbReference type="PANTHER" id="PTHR21600">
    <property type="entry name" value="MITOCHONDRIAL RNA PSEUDOURIDINE SYNTHASE"/>
    <property type="match status" value="1"/>
</dbReference>
<dbReference type="STRING" id="84698.SAMN04488528_101515"/>
<evidence type="ECO:0000256" key="4">
    <source>
        <dbReference type="PIRSR" id="PIRSR606225-1"/>
    </source>
</evidence>
<dbReference type="CDD" id="cd00165">
    <property type="entry name" value="S4"/>
    <property type="match status" value="1"/>
</dbReference>
<keyword evidence="9" id="KW-1185">Reference proteome</keyword>
<evidence type="ECO:0000256" key="1">
    <source>
        <dbReference type="ARBA" id="ARBA00000073"/>
    </source>
</evidence>
<dbReference type="InterPro" id="IPR050188">
    <property type="entry name" value="RluA_PseudoU_synthase"/>
</dbReference>
<evidence type="ECO:0000256" key="3">
    <source>
        <dbReference type="ARBA" id="ARBA00023235"/>
    </source>
</evidence>
<dbReference type="SUPFAM" id="SSF55174">
    <property type="entry name" value="Alpha-L RNA-binding motif"/>
    <property type="match status" value="1"/>
</dbReference>
<protein>
    <recommendedName>
        <fullName evidence="6">Pseudouridine synthase</fullName>
        <ecNumber evidence="6">5.4.99.-</ecNumber>
    </recommendedName>
</protein>
<dbReference type="EMBL" id="FOKI01000015">
    <property type="protein sequence ID" value="SFB16590.1"/>
    <property type="molecule type" value="Genomic_DNA"/>
</dbReference>
<dbReference type="AlphaFoldDB" id="A0A1I0YW24"/>
<keyword evidence="5" id="KW-0694">RNA-binding</keyword>
<reference evidence="8 9" key="1">
    <citation type="submission" date="2016-10" db="EMBL/GenBank/DDBJ databases">
        <authorList>
            <person name="de Groot N.N."/>
        </authorList>
    </citation>
    <scope>NUCLEOTIDE SEQUENCE [LARGE SCALE GENOMIC DNA]</scope>
    <source>
        <strain evidence="8 9">DSM 12271</strain>
    </source>
</reference>
<dbReference type="InterPro" id="IPR036986">
    <property type="entry name" value="S4_RNA-bd_sf"/>
</dbReference>
<sequence>MSKLEKTVEESFHNKKIREYLKEELQLSTRLIRGAAMDKRLLVNNKVVKLNYKVQTGDLVEIILSKEESQNIEPEKMDLDIVYEDEDLIVINKPPYTVVHPTKSHGSGTLANGVLYYFKETNQNCIVRLVSRLDMNTSGLIIIGKNQYAHMALSRDMQKEDFKKIYLAITHGNLKDDKGTIDLPIYRSDEDPVRRVIDERGQRSITHFEVMERYEKGQLVKLSLDTGRTHQIRVHLNHFGCPIYGDTLYGFEEDEKIIPRQGLHAYGLEFPHPKTGEIIKLTSKLPKDMEALIEKLKSKDF</sequence>
<proteinExistence type="inferred from homology"/>
<dbReference type="Pfam" id="PF00849">
    <property type="entry name" value="PseudoU_synth_2"/>
    <property type="match status" value="1"/>
</dbReference>
<dbReference type="CDD" id="cd02869">
    <property type="entry name" value="PseudoU_synth_RluA_like"/>
    <property type="match status" value="1"/>
</dbReference>
<dbReference type="InterPro" id="IPR002942">
    <property type="entry name" value="S4_RNA-bd"/>
</dbReference>
<evidence type="ECO:0000259" key="7">
    <source>
        <dbReference type="SMART" id="SM00363"/>
    </source>
</evidence>
<comment type="catalytic activity">
    <reaction evidence="1 6">
        <text>a uridine in RNA = a pseudouridine in RNA</text>
        <dbReference type="Rhea" id="RHEA:48348"/>
        <dbReference type="Rhea" id="RHEA-COMP:12068"/>
        <dbReference type="Rhea" id="RHEA-COMP:12069"/>
        <dbReference type="ChEBI" id="CHEBI:65314"/>
        <dbReference type="ChEBI" id="CHEBI:65315"/>
    </reaction>
</comment>
<keyword evidence="3 6" id="KW-0413">Isomerase</keyword>
<evidence type="ECO:0000256" key="5">
    <source>
        <dbReference type="PROSITE-ProRule" id="PRU00182"/>
    </source>
</evidence>
<dbReference type="InterPro" id="IPR006145">
    <property type="entry name" value="PsdUridine_synth_RsuA/RluA"/>
</dbReference>
<dbReference type="RefSeq" id="WP_090041271.1">
    <property type="nucleotide sequence ID" value="NZ_FOKI01000015.1"/>
</dbReference>
<evidence type="ECO:0000313" key="9">
    <source>
        <dbReference type="Proteomes" id="UP000198619"/>
    </source>
</evidence>
<dbReference type="PANTHER" id="PTHR21600:SF44">
    <property type="entry name" value="RIBOSOMAL LARGE SUBUNIT PSEUDOURIDINE SYNTHASE D"/>
    <property type="match status" value="1"/>
</dbReference>
<dbReference type="InterPro" id="IPR020103">
    <property type="entry name" value="PsdUridine_synth_cat_dom_sf"/>
</dbReference>
<dbReference type="Gene3D" id="3.10.290.10">
    <property type="entry name" value="RNA-binding S4 domain"/>
    <property type="match status" value="1"/>
</dbReference>
<dbReference type="PROSITE" id="PS50889">
    <property type="entry name" value="S4"/>
    <property type="match status" value="1"/>
</dbReference>
<evidence type="ECO:0000313" key="8">
    <source>
        <dbReference type="EMBL" id="SFB16590.1"/>
    </source>
</evidence>
<dbReference type="GO" id="GO:0000455">
    <property type="term" value="P:enzyme-directed rRNA pseudouridine synthesis"/>
    <property type="evidence" value="ECO:0007669"/>
    <property type="project" value="TreeGrafter"/>
</dbReference>
<organism evidence="8 9">
    <name type="scientific">Clostridium frigidicarnis</name>
    <dbReference type="NCBI Taxonomy" id="84698"/>
    <lineage>
        <taxon>Bacteria</taxon>
        <taxon>Bacillati</taxon>
        <taxon>Bacillota</taxon>
        <taxon>Clostridia</taxon>
        <taxon>Eubacteriales</taxon>
        <taxon>Clostridiaceae</taxon>
        <taxon>Clostridium</taxon>
    </lineage>
</organism>
<accession>A0A1I0YW24</accession>
<dbReference type="SMART" id="SM00363">
    <property type="entry name" value="S4"/>
    <property type="match status" value="1"/>
</dbReference>
<feature type="domain" description="RNA-binding S4" evidence="7">
    <location>
        <begin position="15"/>
        <end position="73"/>
    </location>
</feature>
<comment type="similarity">
    <text evidence="2 6">Belongs to the pseudouridine synthase RluA family.</text>
</comment>
<dbReference type="FunFam" id="3.30.2350.10:FF:000005">
    <property type="entry name" value="Pseudouridine synthase"/>
    <property type="match status" value="1"/>
</dbReference>
<dbReference type="GO" id="GO:0003723">
    <property type="term" value="F:RNA binding"/>
    <property type="evidence" value="ECO:0007669"/>
    <property type="project" value="UniProtKB-KW"/>
</dbReference>
<dbReference type="Proteomes" id="UP000198619">
    <property type="component" value="Unassembled WGS sequence"/>
</dbReference>
<dbReference type="Gene3D" id="3.30.2350.10">
    <property type="entry name" value="Pseudouridine synthase"/>
    <property type="match status" value="1"/>
</dbReference>
<name>A0A1I0YW24_9CLOT</name>
<evidence type="ECO:0000256" key="6">
    <source>
        <dbReference type="RuleBase" id="RU362028"/>
    </source>
</evidence>
<evidence type="ECO:0000256" key="2">
    <source>
        <dbReference type="ARBA" id="ARBA00010876"/>
    </source>
</evidence>
<feature type="active site" evidence="4">
    <location>
        <position position="134"/>
    </location>
</feature>
<dbReference type="GO" id="GO:0120159">
    <property type="term" value="F:rRNA pseudouridine synthase activity"/>
    <property type="evidence" value="ECO:0007669"/>
    <property type="project" value="UniProtKB-ARBA"/>
</dbReference>
<dbReference type="EC" id="5.4.99.-" evidence="6"/>